<accession>H8Z0J4</accession>
<sequence>MPTPSDKDPLRQWHRAFGIALMDVFAEAPLGR</sequence>
<reference evidence="2" key="1">
    <citation type="submission" date="2011-06" db="EMBL/GenBank/DDBJ databases">
        <authorList>
            <consortium name="US DOE Joint Genome Institute (JGI-PGF)"/>
            <person name="Lucas S."/>
            <person name="Han J."/>
            <person name="Lapidus A."/>
            <person name="Cheng J.-F."/>
            <person name="Goodwin L."/>
            <person name="Pitluck S."/>
            <person name="Peters L."/>
            <person name="Land M.L."/>
            <person name="Hauser L."/>
            <person name="Vogl K."/>
            <person name="Liu Z."/>
            <person name="Overmann J."/>
            <person name="Frigaard N.-U."/>
            <person name="Bryant D.A."/>
            <person name="Woyke T.J."/>
        </authorList>
    </citation>
    <scope>NUCLEOTIDE SEQUENCE [LARGE SCALE GENOMIC DNA]</scope>
    <source>
        <strain evidence="2">970</strain>
    </source>
</reference>
<dbReference type="STRING" id="631362.Thi970DRAFT_02589"/>
<evidence type="ECO:0000313" key="2">
    <source>
        <dbReference type="Proteomes" id="UP000002964"/>
    </source>
</evidence>
<name>H8Z0J4_9GAMM</name>
<reference evidence="1 2" key="2">
    <citation type="submission" date="2011-11" db="EMBL/GenBank/DDBJ databases">
        <authorList>
            <consortium name="US DOE Joint Genome Institute"/>
            <person name="Lucas S."/>
            <person name="Han J."/>
            <person name="Lapidus A."/>
            <person name="Cheng J.-F."/>
            <person name="Goodwin L."/>
            <person name="Pitluck S."/>
            <person name="Peters L."/>
            <person name="Ovchinnikova G."/>
            <person name="Zhang X."/>
            <person name="Detter J.C."/>
            <person name="Han C."/>
            <person name="Tapia R."/>
            <person name="Land M."/>
            <person name="Hauser L."/>
            <person name="Kyrpides N."/>
            <person name="Ivanova N."/>
            <person name="Pagani I."/>
            <person name="Vogl K."/>
            <person name="Liu Z."/>
            <person name="Overmann J."/>
            <person name="Frigaard N.-U."/>
            <person name="Bryant D."/>
            <person name="Woyke T."/>
        </authorList>
    </citation>
    <scope>NUCLEOTIDE SEQUENCE [LARGE SCALE GENOMIC DNA]</scope>
    <source>
        <strain evidence="1 2">970</strain>
    </source>
</reference>
<keyword evidence="2" id="KW-1185">Reference proteome</keyword>
<dbReference type="EMBL" id="JH603169">
    <property type="protein sequence ID" value="EIC22335.1"/>
    <property type="molecule type" value="Genomic_DNA"/>
</dbReference>
<dbReference type="HOGENOM" id="CLU_3391888_0_0_6"/>
<dbReference type="AlphaFoldDB" id="H8Z0J4"/>
<gene>
    <name evidence="1" type="ORF">Thi970DRAFT_02589</name>
</gene>
<dbReference type="Proteomes" id="UP000002964">
    <property type="component" value="Unassembled WGS sequence"/>
</dbReference>
<organism evidence="1 2">
    <name type="scientific">Thiorhodovibrio frisius</name>
    <dbReference type="NCBI Taxonomy" id="631362"/>
    <lineage>
        <taxon>Bacteria</taxon>
        <taxon>Pseudomonadati</taxon>
        <taxon>Pseudomonadota</taxon>
        <taxon>Gammaproteobacteria</taxon>
        <taxon>Chromatiales</taxon>
        <taxon>Chromatiaceae</taxon>
        <taxon>Thiorhodovibrio</taxon>
    </lineage>
</organism>
<proteinExistence type="predicted"/>
<evidence type="ECO:0000313" key="1">
    <source>
        <dbReference type="EMBL" id="EIC22335.1"/>
    </source>
</evidence>
<protein>
    <submittedName>
        <fullName evidence="1">Uncharacterized protein</fullName>
    </submittedName>
</protein>